<organism evidence="1">
    <name type="scientific">Schizaphis graminum</name>
    <name type="common">Green bug aphid</name>
    <dbReference type="NCBI Taxonomy" id="13262"/>
    <lineage>
        <taxon>Eukaryota</taxon>
        <taxon>Metazoa</taxon>
        <taxon>Ecdysozoa</taxon>
        <taxon>Arthropoda</taxon>
        <taxon>Hexapoda</taxon>
        <taxon>Insecta</taxon>
        <taxon>Pterygota</taxon>
        <taxon>Neoptera</taxon>
        <taxon>Paraneoptera</taxon>
        <taxon>Hemiptera</taxon>
        <taxon>Sternorrhyncha</taxon>
        <taxon>Aphidomorpha</taxon>
        <taxon>Aphidoidea</taxon>
        <taxon>Aphididae</taxon>
        <taxon>Aphidini</taxon>
        <taxon>Schizaphis</taxon>
    </lineage>
</organism>
<sequence>MAESIEFSNPKIEKQVKYKNTQSKSSPPVIWSATEKLQLAEAIDMYGINFPKRLVTRVPTKTVKQVIQMLTQLKIENRKEIEEIQKCPSFINLDDMEDLFLVGDTEPKDVLVKWMDYLERIYNKDPYIFNKFKLLSNSFLILSECTPPPETTGPDVIDFRKVYYFLYRVFNKFPIRKNHGDSRMRNYLHEMFLRVMNEIDFTSDEEKITMQKIVSNWTADNRSNSLRVYGKKNEIKIEQKQPETDTRPNLKTALELNVLENPMIPSFNPFQIKSKKSL</sequence>
<dbReference type="EMBL" id="GGMR01001740">
    <property type="protein sequence ID" value="MBY14359.1"/>
    <property type="molecule type" value="Transcribed_RNA"/>
</dbReference>
<dbReference type="CDD" id="cd00167">
    <property type="entry name" value="SANT"/>
    <property type="match status" value="1"/>
</dbReference>
<name>A0A2S2NB40_SCHGA</name>
<protein>
    <submittedName>
        <fullName evidence="1">Uncharacterized protein</fullName>
    </submittedName>
</protein>
<dbReference type="InterPro" id="IPR001005">
    <property type="entry name" value="SANT/Myb"/>
</dbReference>
<reference evidence="1" key="1">
    <citation type="submission" date="2018-04" db="EMBL/GenBank/DDBJ databases">
        <title>Transcriptome of Schizaphis graminum biotype I.</title>
        <authorList>
            <person name="Scully E.D."/>
            <person name="Geib S.M."/>
            <person name="Palmer N.A."/>
            <person name="Koch K."/>
            <person name="Bradshaw J."/>
            <person name="Heng-Moss T."/>
            <person name="Sarath G."/>
        </authorList>
    </citation>
    <scope>NUCLEOTIDE SEQUENCE</scope>
</reference>
<dbReference type="AlphaFoldDB" id="A0A2S2NB40"/>
<evidence type="ECO:0000313" key="1">
    <source>
        <dbReference type="EMBL" id="MBY14359.1"/>
    </source>
</evidence>
<proteinExistence type="predicted"/>
<gene>
    <name evidence="1" type="ORF">g.79128</name>
</gene>
<accession>A0A2S2NB40</accession>